<protein>
    <recommendedName>
        <fullName evidence="2 7">Ubiquitin-like modifier-activating enzyme ATG7</fullName>
    </recommendedName>
    <alternativeName>
        <fullName evidence="7">Autophagy-related protein 7</fullName>
    </alternativeName>
</protein>
<keyword evidence="4 7" id="KW-0653">Protein transport</keyword>
<dbReference type="GO" id="GO:0032446">
    <property type="term" value="P:protein modification by small protein conjugation"/>
    <property type="evidence" value="ECO:0007669"/>
    <property type="project" value="TreeGrafter"/>
</dbReference>
<dbReference type="Gene3D" id="3.40.50.720">
    <property type="entry name" value="NAD(P)-binding Rossmann-like Domain"/>
    <property type="match status" value="1"/>
</dbReference>
<proteinExistence type="inferred from homology"/>
<keyword evidence="5 7" id="KW-0072">Autophagy</keyword>
<evidence type="ECO:0000313" key="11">
    <source>
        <dbReference type="Proteomes" id="UP000288716"/>
    </source>
</evidence>
<evidence type="ECO:0000256" key="5">
    <source>
        <dbReference type="ARBA" id="ARBA00023006"/>
    </source>
</evidence>
<dbReference type="GO" id="GO:0034727">
    <property type="term" value="P:piecemeal microautophagy of the nucleus"/>
    <property type="evidence" value="ECO:0007669"/>
    <property type="project" value="TreeGrafter"/>
</dbReference>
<organism evidence="10 11">
    <name type="scientific">Leptotrombidium deliense</name>
    <dbReference type="NCBI Taxonomy" id="299467"/>
    <lineage>
        <taxon>Eukaryota</taxon>
        <taxon>Metazoa</taxon>
        <taxon>Ecdysozoa</taxon>
        <taxon>Arthropoda</taxon>
        <taxon>Chelicerata</taxon>
        <taxon>Arachnida</taxon>
        <taxon>Acari</taxon>
        <taxon>Acariformes</taxon>
        <taxon>Trombidiformes</taxon>
        <taxon>Prostigmata</taxon>
        <taxon>Anystina</taxon>
        <taxon>Parasitengona</taxon>
        <taxon>Trombiculoidea</taxon>
        <taxon>Trombiculidae</taxon>
        <taxon>Leptotrombidium</taxon>
    </lineage>
</organism>
<comment type="function">
    <text evidence="7">E1-like activating enzyme involved in the 2 ubiquitin-like systems required for autophagy.</text>
</comment>
<dbReference type="GO" id="GO:0000045">
    <property type="term" value="P:autophagosome assembly"/>
    <property type="evidence" value="ECO:0007669"/>
    <property type="project" value="TreeGrafter"/>
</dbReference>
<comment type="subunit">
    <text evidence="7">Homodimer.</text>
</comment>
<dbReference type="EMBL" id="NCKV01001165">
    <property type="protein sequence ID" value="RWS28886.1"/>
    <property type="molecule type" value="Genomic_DNA"/>
</dbReference>
<dbReference type="VEuPathDB" id="VectorBase:LDEU003154"/>
<evidence type="ECO:0000256" key="7">
    <source>
        <dbReference type="RuleBase" id="RU366022"/>
    </source>
</evidence>
<feature type="domain" description="Ubiquitin-like modifier-activating enzyme Atg7 N-terminal" evidence="9">
    <location>
        <begin position="50"/>
        <end position="294"/>
    </location>
</feature>
<dbReference type="GO" id="GO:0006995">
    <property type="term" value="P:cellular response to nitrogen starvation"/>
    <property type="evidence" value="ECO:0007669"/>
    <property type="project" value="TreeGrafter"/>
</dbReference>
<dbReference type="Gene3D" id="3.40.140.70">
    <property type="entry name" value="Ubiquitin-like modifier-activating enzyme ATG7 N-terminal domain"/>
    <property type="match status" value="1"/>
</dbReference>
<sequence length="639" mass="72622">MENIEKEESVLALQFYPFSSLIDTSFWHVLTERKLELYKLDTKAIKVYASFRNEFPAENASYPLFGELIVYNTIEEFRSVNKKELLQKFGEKLWDNLLADDCLSQSAQHLSKFLLITFADLKKYHFHYWFAFPVFQCPQSSFLRPPQQISEVWSKQQINNFNAQLSGIKSLNKSYFITFLNAETKEITIHSLSEFEVLKPKNGVVYFSFADPCTNSRHPGWPLRNLLTLIFVKFRLESCLILSYRLQSNDCSESLLFDVKLTNASTNEGYPTCIGWEKNEKQKLSPKFVDLSSTFDPKRLAESAVDLNLKLMRWRLVPNLDLQKISSTKCLLLGSGTLGCNVARCLMVAWGVRNITFVDNGKVSYSNPVRQSLFEFEDCVGDGKPKAFAAADSMKRIFPCINSKGVLLTIPMPGHPISPNMINEVKKDVETLEELIASHDCVFLLMDTRESRWLPTVICQSKRKLVINAALGFDTYLVQRHGIRPLDTLEMSDKNRLGCYFCNDVVAPGDSTRNRTLDQQCTVTRPGVSMLAAGLAVELMVSVIQHPSGVYAEAAISGETAEDPFSESFLGTVPHQIRGFLSRFCQLMPVVNAYENEGFDFLLKAFEDTNYLEETTGLKKLHEEVNMDDVWALSETESE</sequence>
<dbReference type="GO" id="GO:0000422">
    <property type="term" value="P:autophagy of mitochondrion"/>
    <property type="evidence" value="ECO:0007669"/>
    <property type="project" value="TreeGrafter"/>
</dbReference>
<reference evidence="10 11" key="1">
    <citation type="journal article" date="2018" name="Gigascience">
        <title>Genomes of trombidid mites reveal novel predicted allergens and laterally-transferred genes associated with secondary metabolism.</title>
        <authorList>
            <person name="Dong X."/>
            <person name="Chaisiri K."/>
            <person name="Xia D."/>
            <person name="Armstrong S.D."/>
            <person name="Fang Y."/>
            <person name="Donnelly M.J."/>
            <person name="Kadowaki T."/>
            <person name="McGarry J.W."/>
            <person name="Darby A.C."/>
            <person name="Makepeace B.L."/>
        </authorList>
    </citation>
    <scope>NUCLEOTIDE SEQUENCE [LARGE SCALE GENOMIC DNA]</scope>
    <source>
        <strain evidence="10">UoL-UT</strain>
    </source>
</reference>
<comment type="caution">
    <text evidence="10">The sequence shown here is derived from an EMBL/GenBank/DDBJ whole genome shotgun (WGS) entry which is preliminary data.</text>
</comment>
<evidence type="ECO:0000256" key="1">
    <source>
        <dbReference type="ARBA" id="ARBA00010931"/>
    </source>
</evidence>
<evidence type="ECO:0000259" key="8">
    <source>
        <dbReference type="Pfam" id="PF00899"/>
    </source>
</evidence>
<keyword evidence="11" id="KW-1185">Reference proteome</keyword>
<dbReference type="InterPro" id="IPR042522">
    <property type="entry name" value="Atg7_N_1"/>
</dbReference>
<dbReference type="Proteomes" id="UP000288716">
    <property type="component" value="Unassembled WGS sequence"/>
</dbReference>
<dbReference type="InterPro" id="IPR000594">
    <property type="entry name" value="ThiF_NAD_FAD-bd"/>
</dbReference>
<dbReference type="InterPro" id="IPR032197">
    <property type="entry name" value="Atg7_N"/>
</dbReference>
<dbReference type="SUPFAM" id="SSF69572">
    <property type="entry name" value="Activating enzymes of the ubiquitin-like proteins"/>
    <property type="match status" value="1"/>
</dbReference>
<dbReference type="GO" id="GO:0019778">
    <property type="term" value="F:Atg12 activating enzyme activity"/>
    <property type="evidence" value="ECO:0007669"/>
    <property type="project" value="TreeGrafter"/>
</dbReference>
<comment type="subcellular location">
    <subcellularLocation>
        <location evidence="7">Cytoplasm</location>
    </subcellularLocation>
    <subcellularLocation>
        <location evidence="7">Preautophagosomal structure</location>
    </subcellularLocation>
</comment>
<dbReference type="InterPro" id="IPR006285">
    <property type="entry name" value="Atg7"/>
</dbReference>
<evidence type="ECO:0000256" key="6">
    <source>
        <dbReference type="PIRSR" id="PIRSR606285-1"/>
    </source>
</evidence>
<dbReference type="InterPro" id="IPR035985">
    <property type="entry name" value="Ubiquitin-activating_enz"/>
</dbReference>
<dbReference type="GO" id="GO:0000407">
    <property type="term" value="C:phagophore assembly site"/>
    <property type="evidence" value="ECO:0007669"/>
    <property type="project" value="UniProtKB-SubCell"/>
</dbReference>
<dbReference type="Pfam" id="PF00899">
    <property type="entry name" value="ThiF"/>
    <property type="match status" value="1"/>
</dbReference>
<dbReference type="OrthoDB" id="338614at2759"/>
<evidence type="ECO:0000259" key="9">
    <source>
        <dbReference type="Pfam" id="PF16420"/>
    </source>
</evidence>
<dbReference type="NCBIfam" id="TIGR01381">
    <property type="entry name" value="E1_like_apg7"/>
    <property type="match status" value="1"/>
</dbReference>
<evidence type="ECO:0000313" key="10">
    <source>
        <dbReference type="EMBL" id="RWS28886.1"/>
    </source>
</evidence>
<dbReference type="FunFam" id="3.40.50.720:FF:000243">
    <property type="entry name" value="Ubiquitin-like modifier-activating enzyme ATG7"/>
    <property type="match status" value="1"/>
</dbReference>
<evidence type="ECO:0000256" key="2">
    <source>
        <dbReference type="ARBA" id="ARBA00017647"/>
    </source>
</evidence>
<keyword evidence="7" id="KW-0833">Ubl conjugation pathway</keyword>
<accession>A0A443SMY4</accession>
<gene>
    <name evidence="10" type="ORF">B4U80_11362</name>
</gene>
<evidence type="ECO:0000256" key="3">
    <source>
        <dbReference type="ARBA" id="ARBA00022448"/>
    </source>
</evidence>
<dbReference type="CDD" id="cd01486">
    <property type="entry name" value="Apg7"/>
    <property type="match status" value="1"/>
</dbReference>
<dbReference type="Gene3D" id="3.40.140.100">
    <property type="entry name" value="Ubiquitin-like modifier-activating enzyme ATG7 C-terminal domain"/>
    <property type="match status" value="1"/>
</dbReference>
<dbReference type="GO" id="GO:0015031">
    <property type="term" value="P:protein transport"/>
    <property type="evidence" value="ECO:0007669"/>
    <property type="project" value="UniProtKB-UniRule"/>
</dbReference>
<keyword evidence="7" id="KW-0963">Cytoplasm</keyword>
<name>A0A443SMY4_9ACAR</name>
<dbReference type="InterPro" id="IPR042523">
    <property type="entry name" value="Atg7_N_2"/>
</dbReference>
<comment type="similarity">
    <text evidence="1 7">Belongs to the ATG7 family.</text>
</comment>
<dbReference type="Pfam" id="PF16420">
    <property type="entry name" value="ATG7_N"/>
    <property type="match status" value="1"/>
</dbReference>
<feature type="domain" description="THIF-type NAD/FAD binding fold" evidence="8">
    <location>
        <begin position="312"/>
        <end position="548"/>
    </location>
</feature>
<evidence type="ECO:0000256" key="4">
    <source>
        <dbReference type="ARBA" id="ARBA00022927"/>
    </source>
</evidence>
<dbReference type="AlphaFoldDB" id="A0A443SMY4"/>
<dbReference type="InterPro" id="IPR045886">
    <property type="entry name" value="ThiF/MoeB/HesA"/>
</dbReference>
<dbReference type="GO" id="GO:0019779">
    <property type="term" value="F:Atg8 activating enzyme activity"/>
    <property type="evidence" value="ECO:0007669"/>
    <property type="project" value="TreeGrafter"/>
</dbReference>
<dbReference type="PANTHER" id="PTHR10953">
    <property type="entry name" value="UBIQUITIN-ACTIVATING ENZYME E1"/>
    <property type="match status" value="1"/>
</dbReference>
<dbReference type="PANTHER" id="PTHR10953:SF3">
    <property type="entry name" value="UBIQUITIN-LIKE MODIFIER-ACTIVATING ENZYME ATG7"/>
    <property type="match status" value="1"/>
</dbReference>
<dbReference type="STRING" id="299467.A0A443SMY4"/>
<keyword evidence="3 7" id="KW-0813">Transport</keyword>
<feature type="active site" description="Glycyl thioester intermediate" evidence="6">
    <location>
        <position position="521"/>
    </location>
</feature>